<dbReference type="GO" id="GO:0005886">
    <property type="term" value="C:plasma membrane"/>
    <property type="evidence" value="ECO:0007669"/>
    <property type="project" value="UniProtKB-SubCell"/>
</dbReference>
<evidence type="ECO:0000256" key="7">
    <source>
        <dbReference type="ARBA" id="ARBA00023136"/>
    </source>
</evidence>
<dbReference type="Gene3D" id="1.10.3720.10">
    <property type="entry name" value="MetI-like"/>
    <property type="match status" value="1"/>
</dbReference>
<dbReference type="RefSeq" id="WP_184469938.1">
    <property type="nucleotide sequence ID" value="NZ_JACIFY010000007.1"/>
</dbReference>
<feature type="transmembrane region" description="Helical" evidence="8">
    <location>
        <begin position="239"/>
        <end position="260"/>
    </location>
</feature>
<name>A0A7W6W4X3_9HYPH</name>
<dbReference type="CDD" id="cd06261">
    <property type="entry name" value="TM_PBP2"/>
    <property type="match status" value="1"/>
</dbReference>
<keyword evidence="2 8" id="KW-0813">Transport</keyword>
<comment type="similarity">
    <text evidence="8">Belongs to the binding-protein-dependent transport system permease family.</text>
</comment>
<proteinExistence type="inferred from homology"/>
<evidence type="ECO:0000256" key="1">
    <source>
        <dbReference type="ARBA" id="ARBA00004429"/>
    </source>
</evidence>
<dbReference type="PANTHER" id="PTHR43357">
    <property type="entry name" value="INNER MEMBRANE ABC TRANSPORTER PERMEASE PROTEIN YDCV"/>
    <property type="match status" value="1"/>
</dbReference>
<gene>
    <name evidence="10" type="ORF">GGD57_002462</name>
</gene>
<dbReference type="SUPFAM" id="SSF161098">
    <property type="entry name" value="MetI-like"/>
    <property type="match status" value="1"/>
</dbReference>
<comment type="subcellular location">
    <subcellularLocation>
        <location evidence="1">Cell inner membrane</location>
        <topology evidence="1">Multi-pass membrane protein</topology>
    </subcellularLocation>
    <subcellularLocation>
        <location evidence="8">Cell membrane</location>
        <topology evidence="8">Multi-pass membrane protein</topology>
    </subcellularLocation>
</comment>
<comment type="caution">
    <text evidence="10">The sequence shown here is derived from an EMBL/GenBank/DDBJ whole genome shotgun (WGS) entry which is preliminary data.</text>
</comment>
<organism evidence="10 11">
    <name type="scientific">Rhizobium esperanzae</name>
    <dbReference type="NCBI Taxonomy" id="1967781"/>
    <lineage>
        <taxon>Bacteria</taxon>
        <taxon>Pseudomonadati</taxon>
        <taxon>Pseudomonadota</taxon>
        <taxon>Alphaproteobacteria</taxon>
        <taxon>Hyphomicrobiales</taxon>
        <taxon>Rhizobiaceae</taxon>
        <taxon>Rhizobium/Agrobacterium group</taxon>
        <taxon>Rhizobium</taxon>
    </lineage>
</organism>
<evidence type="ECO:0000256" key="4">
    <source>
        <dbReference type="ARBA" id="ARBA00022519"/>
    </source>
</evidence>
<protein>
    <submittedName>
        <fullName evidence="10">Putative spermidine/putrescine transport system permease protein</fullName>
    </submittedName>
</protein>
<dbReference type="Pfam" id="PF00528">
    <property type="entry name" value="BPD_transp_1"/>
    <property type="match status" value="1"/>
</dbReference>
<evidence type="ECO:0000259" key="9">
    <source>
        <dbReference type="PROSITE" id="PS50928"/>
    </source>
</evidence>
<feature type="transmembrane region" description="Helical" evidence="8">
    <location>
        <begin position="21"/>
        <end position="39"/>
    </location>
</feature>
<dbReference type="Proteomes" id="UP000540909">
    <property type="component" value="Unassembled WGS sequence"/>
</dbReference>
<dbReference type="EMBL" id="JACIFY010000007">
    <property type="protein sequence ID" value="MBB4235888.1"/>
    <property type="molecule type" value="Genomic_DNA"/>
</dbReference>
<evidence type="ECO:0000313" key="11">
    <source>
        <dbReference type="Proteomes" id="UP000540909"/>
    </source>
</evidence>
<evidence type="ECO:0000256" key="6">
    <source>
        <dbReference type="ARBA" id="ARBA00022989"/>
    </source>
</evidence>
<evidence type="ECO:0000256" key="8">
    <source>
        <dbReference type="RuleBase" id="RU363032"/>
    </source>
</evidence>
<feature type="transmembrane region" description="Helical" evidence="8">
    <location>
        <begin position="68"/>
        <end position="95"/>
    </location>
</feature>
<dbReference type="PANTHER" id="PTHR43357:SF4">
    <property type="entry name" value="INNER MEMBRANE ABC TRANSPORTER PERMEASE PROTEIN YDCV"/>
    <property type="match status" value="1"/>
</dbReference>
<feature type="transmembrane region" description="Helical" evidence="8">
    <location>
        <begin position="137"/>
        <end position="164"/>
    </location>
</feature>
<keyword evidence="3" id="KW-1003">Cell membrane</keyword>
<feature type="transmembrane region" description="Helical" evidence="8">
    <location>
        <begin position="107"/>
        <end position="131"/>
    </location>
</feature>
<evidence type="ECO:0000256" key="5">
    <source>
        <dbReference type="ARBA" id="ARBA00022692"/>
    </source>
</evidence>
<keyword evidence="5 8" id="KW-0812">Transmembrane</keyword>
<feature type="transmembrane region" description="Helical" evidence="8">
    <location>
        <begin position="185"/>
        <end position="206"/>
    </location>
</feature>
<dbReference type="GO" id="GO:0055085">
    <property type="term" value="P:transmembrane transport"/>
    <property type="evidence" value="ECO:0007669"/>
    <property type="project" value="InterPro"/>
</dbReference>
<dbReference type="InterPro" id="IPR000515">
    <property type="entry name" value="MetI-like"/>
</dbReference>
<dbReference type="PROSITE" id="PS50928">
    <property type="entry name" value="ABC_TM1"/>
    <property type="match status" value="1"/>
</dbReference>
<accession>A0A7W6W4X3</accession>
<keyword evidence="7 8" id="KW-0472">Membrane</keyword>
<reference evidence="10 11" key="1">
    <citation type="submission" date="2020-08" db="EMBL/GenBank/DDBJ databases">
        <title>Genomic Encyclopedia of Type Strains, Phase IV (KMG-V): Genome sequencing to study the core and pangenomes of soil and plant-associated prokaryotes.</title>
        <authorList>
            <person name="Whitman W."/>
        </authorList>
    </citation>
    <scope>NUCLEOTIDE SEQUENCE [LARGE SCALE GENOMIC DNA]</scope>
    <source>
        <strain evidence="10 11">SEMIA 4089</strain>
    </source>
</reference>
<feature type="domain" description="ABC transmembrane type-1" evidence="9">
    <location>
        <begin position="69"/>
        <end position="257"/>
    </location>
</feature>
<dbReference type="InterPro" id="IPR035906">
    <property type="entry name" value="MetI-like_sf"/>
</dbReference>
<sequence length="273" mass="29444">MKNEGIVWKTLRLSVRALTMLLLLAMLVPLAIIVILSLSDQSYLSFPPSAFSFRWYRSFLSNADYQSAIANSLTIGVSAAFLATVAGTLVAIAVIRGAIPGKNVLSTLMMAPAILPQIILAIGLYPISVLLSLNGTYWAVILAHAAVSIPFPFIAVCGALQGYSERIEYAAMSLGASPRQTFRHVTLPMIGASVFSGFVFALAFSIDELVLAIFLTSPSTRTLPLLLWQQLNYQVTPEIAAAATVLLTFTLLLILSATLVRRFGQQKYKVSSA</sequence>
<evidence type="ECO:0000256" key="2">
    <source>
        <dbReference type="ARBA" id="ARBA00022448"/>
    </source>
</evidence>
<evidence type="ECO:0000313" key="10">
    <source>
        <dbReference type="EMBL" id="MBB4235888.1"/>
    </source>
</evidence>
<keyword evidence="6 8" id="KW-1133">Transmembrane helix</keyword>
<keyword evidence="4" id="KW-0997">Cell inner membrane</keyword>
<dbReference type="AlphaFoldDB" id="A0A7W6W4X3"/>
<evidence type="ECO:0000256" key="3">
    <source>
        <dbReference type="ARBA" id="ARBA00022475"/>
    </source>
</evidence>